<evidence type="ECO:0000313" key="3">
    <source>
        <dbReference type="Proteomes" id="UP000077428"/>
    </source>
</evidence>
<evidence type="ECO:0008006" key="4">
    <source>
        <dbReference type="Google" id="ProtNLM"/>
    </source>
</evidence>
<accession>A0A165ZNV2</accession>
<dbReference type="PATRIC" id="fig|66851.6.peg.1825"/>
<sequence>MNISEMLGDSFRYAISDYQKFLIFGVIVVLANLQIIFSNWAIENYIVIISSIISLIFSFVFLGYLVSMVRDTINNIDEMPDLDFGSNIVEGIKAIILTIVYYIIPFIITILVAILTGVFDSSLKIYSIAMEGFASNTTDLQAYILTNVPQTTFETLFISMVITIIVGIILFIIFSIFSTIGFARFAKYKSLSEGLSIGKVFDDIKTIGIGRIIGWIIVLIIIAFVIGFIIGILNMIPYIGVILSYLVGYTLLYIICYRSLGLVYKNA</sequence>
<dbReference type="AlphaFoldDB" id="A0A165ZNV2"/>
<gene>
    <name evidence="2" type="ORF">MBORA_16730</name>
</gene>
<dbReference type="EMBL" id="LWMU01000102">
    <property type="protein sequence ID" value="KZX10963.1"/>
    <property type="molecule type" value="Genomic_DNA"/>
</dbReference>
<dbReference type="InterPro" id="IPR025098">
    <property type="entry name" value="DUF4013"/>
</dbReference>
<feature type="transmembrane region" description="Helical" evidence="1">
    <location>
        <begin position="156"/>
        <end position="183"/>
    </location>
</feature>
<dbReference type="RefSeq" id="WP_042694647.1">
    <property type="nucleotide sequence ID" value="NZ_CABMAB010000042.1"/>
</dbReference>
<dbReference type="OrthoDB" id="78337at2157"/>
<evidence type="ECO:0000313" key="2">
    <source>
        <dbReference type="EMBL" id="KZX10963.1"/>
    </source>
</evidence>
<evidence type="ECO:0000256" key="1">
    <source>
        <dbReference type="SAM" id="Phobius"/>
    </source>
</evidence>
<keyword evidence="1" id="KW-1133">Transmembrane helix</keyword>
<dbReference type="Proteomes" id="UP000077428">
    <property type="component" value="Unassembled WGS sequence"/>
</dbReference>
<feature type="transmembrane region" description="Helical" evidence="1">
    <location>
        <begin position="212"/>
        <end position="232"/>
    </location>
</feature>
<dbReference type="Pfam" id="PF13197">
    <property type="entry name" value="DUF4013"/>
    <property type="match status" value="1"/>
</dbReference>
<reference evidence="3" key="1">
    <citation type="journal article" date="2016" name="Genome Announc.">
        <title>Draft Genome Sequences of Methanobrevibacter curvatus DSM11111, Methanobrevibacter cuticularis DSM11139, Methanobrevibacter filiformis DSM11501, and Methanobrevibacter oralis DSM7256.</title>
        <authorList>
            <person name="Poehlein A."/>
            <person name="Seedorf H."/>
        </authorList>
    </citation>
    <scope>NUCLEOTIDE SEQUENCE [LARGE SCALE GENOMIC DNA]</scope>
    <source>
        <strain evidence="3">DSM 7256 / JCM 30027 / ZR</strain>
    </source>
</reference>
<organism evidence="2 3">
    <name type="scientific">Methanobrevibacter oralis</name>
    <dbReference type="NCBI Taxonomy" id="66851"/>
    <lineage>
        <taxon>Archaea</taxon>
        <taxon>Methanobacteriati</taxon>
        <taxon>Methanobacteriota</taxon>
        <taxon>Methanomada group</taxon>
        <taxon>Methanobacteria</taxon>
        <taxon>Methanobacteriales</taxon>
        <taxon>Methanobacteriaceae</taxon>
        <taxon>Methanobrevibacter</taxon>
    </lineage>
</organism>
<feature type="transmembrane region" description="Helical" evidence="1">
    <location>
        <begin position="94"/>
        <end position="119"/>
    </location>
</feature>
<comment type="caution">
    <text evidence="2">The sequence shown here is derived from an EMBL/GenBank/DDBJ whole genome shotgun (WGS) entry which is preliminary data.</text>
</comment>
<feature type="transmembrane region" description="Helical" evidence="1">
    <location>
        <begin position="46"/>
        <end position="66"/>
    </location>
</feature>
<feature type="transmembrane region" description="Helical" evidence="1">
    <location>
        <begin position="21"/>
        <end position="40"/>
    </location>
</feature>
<name>A0A165ZNV2_METOA</name>
<keyword evidence="1" id="KW-0812">Transmembrane</keyword>
<keyword evidence="1" id="KW-0472">Membrane</keyword>
<feature type="transmembrane region" description="Helical" evidence="1">
    <location>
        <begin position="238"/>
        <end position="257"/>
    </location>
</feature>
<proteinExistence type="predicted"/>
<protein>
    <recommendedName>
        <fullName evidence="4">DUF4013 domain-containing protein</fullName>
    </recommendedName>
</protein>
<keyword evidence="3" id="KW-1185">Reference proteome</keyword>